<evidence type="ECO:0000313" key="10">
    <source>
        <dbReference type="Proteomes" id="UP000031971"/>
    </source>
</evidence>
<feature type="transmembrane region" description="Helical" evidence="7">
    <location>
        <begin position="214"/>
        <end position="234"/>
    </location>
</feature>
<dbReference type="RefSeq" id="WP_009868736.1">
    <property type="nucleotide sequence ID" value="NZ_JXSL01000020.1"/>
</dbReference>
<keyword evidence="6 7" id="KW-0472">Membrane</keyword>
<keyword evidence="10" id="KW-1185">Reference proteome</keyword>
<feature type="transmembrane region" description="Helical" evidence="7">
    <location>
        <begin position="184"/>
        <end position="207"/>
    </location>
</feature>
<evidence type="ECO:0000256" key="1">
    <source>
        <dbReference type="ARBA" id="ARBA00004651"/>
    </source>
</evidence>
<evidence type="ECO:0000256" key="6">
    <source>
        <dbReference type="ARBA" id="ARBA00023136"/>
    </source>
</evidence>
<evidence type="ECO:0000256" key="2">
    <source>
        <dbReference type="ARBA" id="ARBA00005914"/>
    </source>
</evidence>
<dbReference type="Pfam" id="PF03253">
    <property type="entry name" value="UT"/>
    <property type="match status" value="1"/>
</dbReference>
<evidence type="ECO:0000256" key="3">
    <source>
        <dbReference type="ARBA" id="ARBA00022475"/>
    </source>
</evidence>
<dbReference type="Gene3D" id="2.70.70.10">
    <property type="entry name" value="Glucose Permease (Domain IIA)"/>
    <property type="match status" value="1"/>
</dbReference>
<dbReference type="GO" id="GO:0005886">
    <property type="term" value="C:plasma membrane"/>
    <property type="evidence" value="ECO:0007669"/>
    <property type="project" value="UniProtKB-SubCell"/>
</dbReference>
<name>A0A0C2YK91_PARME</name>
<dbReference type="InterPro" id="IPR016047">
    <property type="entry name" value="M23ase_b-sheet_dom"/>
</dbReference>
<feature type="domain" description="M23ase beta-sheet core" evidence="8">
    <location>
        <begin position="404"/>
        <end position="494"/>
    </location>
</feature>
<feature type="transmembrane region" description="Helical" evidence="7">
    <location>
        <begin position="266"/>
        <end position="285"/>
    </location>
</feature>
<evidence type="ECO:0000256" key="4">
    <source>
        <dbReference type="ARBA" id="ARBA00022692"/>
    </source>
</evidence>
<accession>A0A0C2YK91</accession>
<evidence type="ECO:0000256" key="5">
    <source>
        <dbReference type="ARBA" id="ARBA00022989"/>
    </source>
</evidence>
<reference evidence="9 10" key="1">
    <citation type="submission" date="2015-01" db="EMBL/GenBank/DDBJ databases">
        <title>Genome Sequence of Magnetospirillum magnetotacticum Strain MS-1.</title>
        <authorList>
            <person name="Marinov G.K."/>
            <person name="Smalley M.D."/>
            <person name="DeSalvo G."/>
        </authorList>
    </citation>
    <scope>NUCLEOTIDE SEQUENCE [LARGE SCALE GENOMIC DNA]</scope>
    <source>
        <strain evidence="9 10">MS-1</strain>
    </source>
</reference>
<dbReference type="Proteomes" id="UP000031971">
    <property type="component" value="Unassembled WGS sequence"/>
</dbReference>
<dbReference type="AlphaFoldDB" id="A0A0C2YK91"/>
<dbReference type="EMBL" id="JXSL01000020">
    <property type="protein sequence ID" value="KIM00170.1"/>
    <property type="molecule type" value="Genomic_DNA"/>
</dbReference>
<dbReference type="InterPro" id="IPR029020">
    <property type="entry name" value="Ammonium/urea_transptr"/>
</dbReference>
<keyword evidence="5 7" id="KW-1133">Transmembrane helix</keyword>
<dbReference type="Pfam" id="PF01551">
    <property type="entry name" value="Peptidase_M23"/>
    <property type="match status" value="1"/>
</dbReference>
<dbReference type="SUPFAM" id="SSF51261">
    <property type="entry name" value="Duplicated hybrid motif"/>
    <property type="match status" value="1"/>
</dbReference>
<comment type="similarity">
    <text evidence="2">Belongs to the urea transporter family.</text>
</comment>
<dbReference type="Gene3D" id="1.10.3430.10">
    <property type="entry name" value="Ammonium transporter AmtB like domains"/>
    <property type="match status" value="1"/>
</dbReference>
<organism evidence="9 10">
    <name type="scientific">Paramagnetospirillum magnetotacticum MS-1</name>
    <dbReference type="NCBI Taxonomy" id="272627"/>
    <lineage>
        <taxon>Bacteria</taxon>
        <taxon>Pseudomonadati</taxon>
        <taxon>Pseudomonadota</taxon>
        <taxon>Alphaproteobacteria</taxon>
        <taxon>Rhodospirillales</taxon>
        <taxon>Magnetospirillaceae</taxon>
        <taxon>Paramagnetospirillum</taxon>
    </lineage>
</organism>
<dbReference type="InterPro" id="IPR011055">
    <property type="entry name" value="Dup_hybrid_motif"/>
</dbReference>
<evidence type="ECO:0000259" key="8">
    <source>
        <dbReference type="Pfam" id="PF01551"/>
    </source>
</evidence>
<dbReference type="STRING" id="272627.CCC_02958"/>
<feature type="transmembrane region" description="Helical" evidence="7">
    <location>
        <begin position="240"/>
        <end position="259"/>
    </location>
</feature>
<feature type="transmembrane region" description="Helical" evidence="7">
    <location>
        <begin position="113"/>
        <end position="130"/>
    </location>
</feature>
<comment type="subcellular location">
    <subcellularLocation>
        <location evidence="1">Cell membrane</location>
        <topology evidence="1">Multi-pass membrane protein</topology>
    </subcellularLocation>
</comment>
<proteinExistence type="inferred from homology"/>
<feature type="transmembrane region" description="Helical" evidence="7">
    <location>
        <begin position="83"/>
        <end position="107"/>
    </location>
</feature>
<gene>
    <name evidence="9" type="ORF">CCC_02958</name>
</gene>
<dbReference type="GO" id="GO:0015204">
    <property type="term" value="F:urea transmembrane transporter activity"/>
    <property type="evidence" value="ECO:0007669"/>
    <property type="project" value="InterPro"/>
</dbReference>
<comment type="caution">
    <text evidence="9">The sequence shown here is derived from an EMBL/GenBank/DDBJ whole genome shotgun (WGS) entry which is preliminary data.</text>
</comment>
<evidence type="ECO:0000256" key="7">
    <source>
        <dbReference type="SAM" id="Phobius"/>
    </source>
</evidence>
<protein>
    <submittedName>
        <fullName evidence="9">Secreted peptidase</fullName>
    </submittedName>
</protein>
<dbReference type="InterPro" id="IPR004937">
    <property type="entry name" value="Urea_transporter"/>
</dbReference>
<dbReference type="CDD" id="cd12797">
    <property type="entry name" value="M23_peptidase"/>
    <property type="match status" value="1"/>
</dbReference>
<keyword evidence="3" id="KW-1003">Cell membrane</keyword>
<feature type="transmembrane region" description="Helical" evidence="7">
    <location>
        <begin position="51"/>
        <end position="76"/>
    </location>
</feature>
<feature type="transmembrane region" description="Helical" evidence="7">
    <location>
        <begin position="142"/>
        <end position="164"/>
    </location>
</feature>
<sequence>MTVPRGDNPERRAAIEVKCQAPAERPLFKFVHDLVYGYGSFMFFTRPSANLLLVACTMMRPWVGLLGMLAGISTLLWRRWLGLSLVAAGGLEVVNGILAGLLVGYFFAPDWRAMALGLCAGPFAVLVSAWMGDGLRRANLPLLSGSFVVVGAGLLAVGRAMALPFAPPPVLVPVEWMPAPVYEFLRALGGIYLTRTVEGGAFVLAALALSSRTLVLLAVMAHAIAQITLLGLGIPAGSLAGSSAASAAIMAAIMTGGLFTAPGARAAGVAGFSALCATVAALSLYNALFFMALPPLSLPFLVVTWLVMLTLRPEHGAAWNRYWLAPSLPERSLERARQAEARGLSPHSVGLRAPFFGRWDVYQSFDGPHTHQGPWRHALDFHRMVDGHAYRGDGAQLADFYCFGQIVRSPAWGQVVALRADLADNAPGEVDPVNCWGNYVLIAIGNDNYVLVAHLRQGSVSVALGETLVPGHPLGQCGNSGRSPQPHIHLHVQVGMALGSPTRPFHLSGICIDHRFVLDGIPAEREKVAVPHVSEALKRSLHYQIGQRLAYGCADGTELVLEVDLGPTNTFGLVAGSGARILLAETDNLLALYERFGARDRLFDAFVLAAGLTPLIDIEAEWSDAPPARLLPLPPPLRAMRWLLPGLIGAKSHYRRDWDAETQAWQQSGTHCLTLAGRVVWQCRSGALITEGGGIVGFSLDAPGMAIQARLTRLGFKSDTGVEGWEQPVARAS</sequence>
<keyword evidence="4 7" id="KW-0812">Transmembrane</keyword>
<evidence type="ECO:0000313" key="9">
    <source>
        <dbReference type="EMBL" id="KIM00170.1"/>
    </source>
</evidence>